<evidence type="ECO:0000259" key="1">
    <source>
        <dbReference type="Pfam" id="PF04168"/>
    </source>
</evidence>
<dbReference type="Gene3D" id="3.40.50.11290">
    <property type="match status" value="1"/>
</dbReference>
<evidence type="ECO:0000259" key="2">
    <source>
        <dbReference type="Pfam" id="PF14403"/>
    </source>
</evidence>
<dbReference type="EMBL" id="JABBNT010000001">
    <property type="protein sequence ID" value="NMM43290.1"/>
    <property type="molecule type" value="Genomic_DNA"/>
</dbReference>
<dbReference type="InterPro" id="IPR051680">
    <property type="entry name" value="ATP-dep_Glu-Cys_Ligase-2"/>
</dbReference>
<dbReference type="Pfam" id="PF14403">
    <property type="entry name" value="CP_ATPgrasp_2"/>
    <property type="match status" value="1"/>
</dbReference>
<feature type="domain" description="DUF403" evidence="1">
    <location>
        <begin position="509"/>
        <end position="794"/>
    </location>
</feature>
<dbReference type="SUPFAM" id="SSF56059">
    <property type="entry name" value="Glutathione synthetase ATP-binding domain-like"/>
    <property type="match status" value="1"/>
</dbReference>
<proteinExistence type="predicted"/>
<protein>
    <submittedName>
        <fullName evidence="3">Circularly permuted type 2 ATP-grasp protein</fullName>
    </submittedName>
</protein>
<name>A0A7Y0DXB9_9PROT</name>
<evidence type="ECO:0000313" key="3">
    <source>
        <dbReference type="EMBL" id="NMM43290.1"/>
    </source>
</evidence>
<sequence>MPIRDPISDYSTIPGVSDELIDASGAVRPSWRPFVDHISRLTPEDLSRRFARGDQYLRDAGVFFRQYDPSGPSERDWPLSHMPVVLHDSEFSEIADGLKQRAELLEAVVADLYGPARLVADGHLPAALVAENPEWLRPLIGVQPRSGHFLHYLAFDLGRGPDGNWWVLGDRTQAPSGLGFALENRVATRRVFSDFFADANIHRLASFFRTFRGALLGLRGDADGRVAILTPGLLNDVYYEHAYIARYLGFMLLEGEDLTVERGQVMVRTVAGLKPVSVLWRRLDAAYADPLELNDTSRLGTPGLVGAVRQGNVSLVNALGSGVLQTRAFLAFLPRICQALRGESLRLPNIATWWCGHDAERAHVRSQFERMSIGPAFSTRPLFEADEPIVAGGQTIDPGALDDAAFAALGRGMVGQEAVKLSTTPVFVDGRLMPRPMSLRVFMVRTETGWEVMHGGYARIGRSVDATAIALQQGGSVADVWIHSDNRVDRDTTLTPPDQTFTRSQPGILPSRSADNLYWMGRYVERAEGVMRLLRAYHIRTLENPRADAPLVRTIADQLELLEIDPAVGVPDGLRNTLDSAVVSASRVRDRFSVDGWAALEDLKDTADSLSASLASGPAISGDEVAEAMGILLRKISGFYGLVHENMYRFMGWRFLSTGRALERAMAMTSILARFADPAAPEGSMDLAVEVGDSVISHRRRYSVSTNRDTVIDLLALDAKNPRSVLYQLEVVKDLVAELPGSEINGQLSDLSRAILKVHTAVTVLRPGDLDTDRLLSLWGEIADVSNTVTGSYFK</sequence>
<dbReference type="AlphaFoldDB" id="A0A7Y0DXB9"/>
<comment type="caution">
    <text evidence="3">The sequence shown here is derived from an EMBL/GenBank/DDBJ whole genome shotgun (WGS) entry which is preliminary data.</text>
</comment>
<feature type="domain" description="Circularly permuted ATP-grasp type 2" evidence="2">
    <location>
        <begin position="83"/>
        <end position="460"/>
    </location>
</feature>
<dbReference type="PANTHER" id="PTHR34595:SF2">
    <property type="entry name" value="BLR2978 PROTEIN"/>
    <property type="match status" value="1"/>
</dbReference>
<dbReference type="PANTHER" id="PTHR34595">
    <property type="entry name" value="BLR5612 PROTEIN"/>
    <property type="match status" value="1"/>
</dbReference>
<reference evidence="3 4" key="1">
    <citation type="submission" date="2020-04" db="EMBL/GenBank/DDBJ databases">
        <title>Rhodospirillaceae bacterium KN72 isolated from deep sea.</title>
        <authorList>
            <person name="Zhang D.-C."/>
        </authorList>
    </citation>
    <scope>NUCLEOTIDE SEQUENCE [LARGE SCALE GENOMIC DNA]</scope>
    <source>
        <strain evidence="3 4">KN72</strain>
    </source>
</reference>
<evidence type="ECO:0000313" key="4">
    <source>
        <dbReference type="Proteomes" id="UP000539372"/>
    </source>
</evidence>
<dbReference type="Proteomes" id="UP000539372">
    <property type="component" value="Unassembled WGS sequence"/>
</dbReference>
<organism evidence="3 4">
    <name type="scientific">Pacificispira spongiicola</name>
    <dbReference type="NCBI Taxonomy" id="2729598"/>
    <lineage>
        <taxon>Bacteria</taxon>
        <taxon>Pseudomonadati</taxon>
        <taxon>Pseudomonadota</taxon>
        <taxon>Alphaproteobacteria</taxon>
        <taxon>Rhodospirillales</taxon>
        <taxon>Rhodospirillaceae</taxon>
        <taxon>Pacificispira</taxon>
    </lineage>
</organism>
<gene>
    <name evidence="3" type="ORF">HH303_02290</name>
</gene>
<accession>A0A7Y0DXB9</accession>
<dbReference type="InterPro" id="IPR025841">
    <property type="entry name" value="CP_ATPgrasp_2"/>
</dbReference>
<keyword evidence="4" id="KW-1185">Reference proteome</keyword>
<dbReference type="Pfam" id="PF04168">
    <property type="entry name" value="Alpha-E"/>
    <property type="match status" value="1"/>
</dbReference>
<dbReference type="InterPro" id="IPR007296">
    <property type="entry name" value="DUF403"/>
</dbReference>